<gene>
    <name evidence="1" type="ORF">GALL_220370</name>
</gene>
<sequence length="182" mass="21046">MEAGDDAGQGVDLPGAELARCRQPVIERRLREAAHLHRVFERPRCFGGAKDRRRFRAENGHHLQIELRRQPPVQAQLFFAVEAPRRQRREVEEAEIHRLLDLVGVIARQQDVGDVGLDLLDTCNRMRIARRIAKRCDQRRLIDSLLGHRRAQSSPRFLRRLMPLEAYSWRSSDICASSVATR</sequence>
<comment type="caution">
    <text evidence="1">The sequence shown here is derived from an EMBL/GenBank/DDBJ whole genome shotgun (WGS) entry which is preliminary data.</text>
</comment>
<protein>
    <submittedName>
        <fullName evidence="1">Uncharacterized protein</fullName>
    </submittedName>
</protein>
<name>A0A1J5RIG7_9ZZZZ</name>
<reference evidence="1" key="1">
    <citation type="submission" date="2016-10" db="EMBL/GenBank/DDBJ databases">
        <title>Sequence of Gallionella enrichment culture.</title>
        <authorList>
            <person name="Poehlein A."/>
            <person name="Muehling M."/>
            <person name="Daniel R."/>
        </authorList>
    </citation>
    <scope>NUCLEOTIDE SEQUENCE</scope>
</reference>
<dbReference type="EMBL" id="MLJW01000157">
    <property type="protein sequence ID" value="OIQ95904.1"/>
    <property type="molecule type" value="Genomic_DNA"/>
</dbReference>
<accession>A0A1J5RIG7</accession>
<organism evidence="1">
    <name type="scientific">mine drainage metagenome</name>
    <dbReference type="NCBI Taxonomy" id="410659"/>
    <lineage>
        <taxon>unclassified sequences</taxon>
        <taxon>metagenomes</taxon>
        <taxon>ecological metagenomes</taxon>
    </lineage>
</organism>
<dbReference type="AlphaFoldDB" id="A0A1J5RIG7"/>
<proteinExistence type="predicted"/>
<evidence type="ECO:0000313" key="1">
    <source>
        <dbReference type="EMBL" id="OIQ95904.1"/>
    </source>
</evidence>